<dbReference type="InterPro" id="IPR051713">
    <property type="entry name" value="T-cell_Activation_Regulation"/>
</dbReference>
<dbReference type="PANTHER" id="PTHR25466">
    <property type="entry name" value="T-LYMPHOCYTE ACTIVATION ANTIGEN"/>
    <property type="match status" value="1"/>
</dbReference>
<evidence type="ECO:0000256" key="3">
    <source>
        <dbReference type="ARBA" id="ARBA00022692"/>
    </source>
</evidence>
<feature type="signal peptide" evidence="11">
    <location>
        <begin position="1"/>
        <end position="26"/>
    </location>
</feature>
<evidence type="ECO:0000256" key="5">
    <source>
        <dbReference type="ARBA" id="ARBA00022989"/>
    </source>
</evidence>
<dbReference type="GO" id="GO:0071222">
    <property type="term" value="P:cellular response to lipopolysaccharide"/>
    <property type="evidence" value="ECO:0007669"/>
    <property type="project" value="TreeGrafter"/>
</dbReference>
<keyword evidence="8" id="KW-0675">Receptor</keyword>
<dbReference type="GO" id="GO:0009897">
    <property type="term" value="C:external side of plasma membrane"/>
    <property type="evidence" value="ECO:0007669"/>
    <property type="project" value="TreeGrafter"/>
</dbReference>
<evidence type="ECO:0000256" key="6">
    <source>
        <dbReference type="ARBA" id="ARBA00023136"/>
    </source>
</evidence>
<dbReference type="GO" id="GO:0042130">
    <property type="term" value="P:negative regulation of T cell proliferation"/>
    <property type="evidence" value="ECO:0007669"/>
    <property type="project" value="TreeGrafter"/>
</dbReference>
<gene>
    <name evidence="12" type="ORF">ANANG_G00000890</name>
</gene>
<evidence type="ECO:0000313" key="13">
    <source>
        <dbReference type="Proteomes" id="UP001044222"/>
    </source>
</evidence>
<dbReference type="Proteomes" id="UP001044222">
    <property type="component" value="Unassembled WGS sequence"/>
</dbReference>
<evidence type="ECO:0000256" key="11">
    <source>
        <dbReference type="SAM" id="SignalP"/>
    </source>
</evidence>
<dbReference type="GO" id="GO:0006955">
    <property type="term" value="P:immune response"/>
    <property type="evidence" value="ECO:0007669"/>
    <property type="project" value="TreeGrafter"/>
</dbReference>
<dbReference type="Gene3D" id="2.60.40.10">
    <property type="entry name" value="Immunoglobulins"/>
    <property type="match status" value="1"/>
</dbReference>
<evidence type="ECO:0000256" key="2">
    <source>
        <dbReference type="ARBA" id="ARBA00022475"/>
    </source>
</evidence>
<dbReference type="InterPro" id="IPR013783">
    <property type="entry name" value="Ig-like_fold"/>
</dbReference>
<keyword evidence="2" id="KW-1003">Cell membrane</keyword>
<sequence length="267" mass="28810">MSPMSLRKCLLFVLLTIVFRSVGNQAEHGQPVQRVQVKVGDTAVLPCNVSAHMNGETEDGLYIRWVTNDGPVCREENVSVVFGETLAIRLPVTGSARVRFAPASSSTEADVCTVRQNTLTPANAYASRAALENNTLRLDRVTFADEGSYSVIDVATERVMKTAVLAVEGLVENHKLHEGDNLSIPLCCLSSPYIEFCGPAGNSTADGVCQGLTVQNGSLTLSNFTAKDQGKYIVREKMGGGIILTLTLKTKTIPVPTQNTGKRRIRI</sequence>
<comment type="subcellular location">
    <subcellularLocation>
        <location evidence="1">Cell membrane</location>
        <topology evidence="1">Single-pass type I membrane protein</topology>
    </subcellularLocation>
</comment>
<dbReference type="GO" id="GO:0042102">
    <property type="term" value="P:positive regulation of T cell proliferation"/>
    <property type="evidence" value="ECO:0007669"/>
    <property type="project" value="TreeGrafter"/>
</dbReference>
<evidence type="ECO:0000256" key="10">
    <source>
        <dbReference type="ARBA" id="ARBA00023319"/>
    </source>
</evidence>
<dbReference type="GO" id="GO:0007166">
    <property type="term" value="P:cell surface receptor signaling pathway"/>
    <property type="evidence" value="ECO:0007669"/>
    <property type="project" value="TreeGrafter"/>
</dbReference>
<dbReference type="GO" id="GO:0031295">
    <property type="term" value="P:T cell costimulation"/>
    <property type="evidence" value="ECO:0007669"/>
    <property type="project" value="TreeGrafter"/>
</dbReference>
<keyword evidence="3" id="KW-0812">Transmembrane</keyword>
<keyword evidence="6" id="KW-0472">Membrane</keyword>
<keyword evidence="4 11" id="KW-0732">Signal</keyword>
<evidence type="ECO:0000256" key="7">
    <source>
        <dbReference type="ARBA" id="ARBA00023157"/>
    </source>
</evidence>
<evidence type="ECO:0008006" key="14">
    <source>
        <dbReference type="Google" id="ProtNLM"/>
    </source>
</evidence>
<evidence type="ECO:0000256" key="4">
    <source>
        <dbReference type="ARBA" id="ARBA00022729"/>
    </source>
</evidence>
<dbReference type="EMBL" id="JAFIRN010000001">
    <property type="protein sequence ID" value="KAG5855841.1"/>
    <property type="molecule type" value="Genomic_DNA"/>
</dbReference>
<dbReference type="AlphaFoldDB" id="A0A9D3MVI6"/>
<accession>A0A9D3MVI6</accession>
<organism evidence="12 13">
    <name type="scientific">Anguilla anguilla</name>
    <name type="common">European freshwater eel</name>
    <name type="synonym">Muraena anguilla</name>
    <dbReference type="NCBI Taxonomy" id="7936"/>
    <lineage>
        <taxon>Eukaryota</taxon>
        <taxon>Metazoa</taxon>
        <taxon>Chordata</taxon>
        <taxon>Craniata</taxon>
        <taxon>Vertebrata</taxon>
        <taxon>Euteleostomi</taxon>
        <taxon>Actinopterygii</taxon>
        <taxon>Neopterygii</taxon>
        <taxon>Teleostei</taxon>
        <taxon>Anguilliformes</taxon>
        <taxon>Anguillidae</taxon>
        <taxon>Anguilla</taxon>
    </lineage>
</organism>
<reference evidence="12" key="1">
    <citation type="submission" date="2021-01" db="EMBL/GenBank/DDBJ databases">
        <title>A chromosome-scale assembly of European eel, Anguilla anguilla.</title>
        <authorList>
            <person name="Henkel C."/>
            <person name="Jong-Raadsen S.A."/>
            <person name="Dufour S."/>
            <person name="Weltzien F.-A."/>
            <person name="Palstra A.P."/>
            <person name="Pelster B."/>
            <person name="Spaink H.P."/>
            <person name="Van Den Thillart G.E."/>
            <person name="Jansen H."/>
            <person name="Zahm M."/>
            <person name="Klopp C."/>
            <person name="Cedric C."/>
            <person name="Louis A."/>
            <person name="Berthelot C."/>
            <person name="Parey E."/>
            <person name="Roest Crollius H."/>
            <person name="Montfort J."/>
            <person name="Robinson-Rechavi M."/>
            <person name="Bucao C."/>
            <person name="Bouchez O."/>
            <person name="Gislard M."/>
            <person name="Lluch J."/>
            <person name="Milhes M."/>
            <person name="Lampietro C."/>
            <person name="Lopez Roques C."/>
            <person name="Donnadieu C."/>
            <person name="Braasch I."/>
            <person name="Desvignes T."/>
            <person name="Postlethwait J."/>
            <person name="Bobe J."/>
            <person name="Guiguen Y."/>
            <person name="Dirks R."/>
        </authorList>
    </citation>
    <scope>NUCLEOTIDE SEQUENCE</scope>
    <source>
        <strain evidence="12">Tag_6206</strain>
        <tissue evidence="12">Liver</tissue>
    </source>
</reference>
<evidence type="ECO:0000313" key="12">
    <source>
        <dbReference type="EMBL" id="KAG5855841.1"/>
    </source>
</evidence>
<keyword evidence="13" id="KW-1185">Reference proteome</keyword>
<keyword evidence="9" id="KW-0325">Glycoprotein</keyword>
<dbReference type="PANTHER" id="PTHR25466:SF9">
    <property type="entry name" value="FIBRONECTIN TYPE-III DOMAIN-CONTAINING PROTEIN"/>
    <property type="match status" value="1"/>
</dbReference>
<proteinExistence type="predicted"/>
<protein>
    <recommendedName>
        <fullName evidence="14">Ig-like domain-containing protein</fullName>
    </recommendedName>
</protein>
<feature type="chain" id="PRO_5038811024" description="Ig-like domain-containing protein" evidence="11">
    <location>
        <begin position="27"/>
        <end position="267"/>
    </location>
</feature>
<evidence type="ECO:0000256" key="1">
    <source>
        <dbReference type="ARBA" id="ARBA00004251"/>
    </source>
</evidence>
<dbReference type="SUPFAM" id="SSF48726">
    <property type="entry name" value="Immunoglobulin"/>
    <property type="match status" value="1"/>
</dbReference>
<keyword evidence="10" id="KW-0393">Immunoglobulin domain</keyword>
<keyword evidence="5" id="KW-1133">Transmembrane helix</keyword>
<dbReference type="InterPro" id="IPR036179">
    <property type="entry name" value="Ig-like_dom_sf"/>
</dbReference>
<keyword evidence="7" id="KW-1015">Disulfide bond</keyword>
<comment type="caution">
    <text evidence="12">The sequence shown here is derived from an EMBL/GenBank/DDBJ whole genome shotgun (WGS) entry which is preliminary data.</text>
</comment>
<evidence type="ECO:0000256" key="9">
    <source>
        <dbReference type="ARBA" id="ARBA00023180"/>
    </source>
</evidence>
<name>A0A9D3MVI6_ANGAN</name>
<evidence type="ECO:0000256" key="8">
    <source>
        <dbReference type="ARBA" id="ARBA00023170"/>
    </source>
</evidence>